<sequence>MNSKILTTSLYLLRVLKV</sequence>
<accession>A0A0E9Q7D3</accession>
<name>A0A0E9Q7D3_ANGAN</name>
<reference evidence="1" key="1">
    <citation type="submission" date="2014-11" db="EMBL/GenBank/DDBJ databases">
        <authorList>
            <person name="Amaro Gonzalez C."/>
        </authorList>
    </citation>
    <scope>NUCLEOTIDE SEQUENCE</scope>
</reference>
<evidence type="ECO:0000313" key="1">
    <source>
        <dbReference type="EMBL" id="JAH12018.1"/>
    </source>
</evidence>
<dbReference type="AlphaFoldDB" id="A0A0E9Q7D3"/>
<organism evidence="1">
    <name type="scientific">Anguilla anguilla</name>
    <name type="common">European freshwater eel</name>
    <name type="synonym">Muraena anguilla</name>
    <dbReference type="NCBI Taxonomy" id="7936"/>
    <lineage>
        <taxon>Eukaryota</taxon>
        <taxon>Metazoa</taxon>
        <taxon>Chordata</taxon>
        <taxon>Craniata</taxon>
        <taxon>Vertebrata</taxon>
        <taxon>Euteleostomi</taxon>
        <taxon>Actinopterygii</taxon>
        <taxon>Neopterygii</taxon>
        <taxon>Teleostei</taxon>
        <taxon>Anguilliformes</taxon>
        <taxon>Anguillidae</taxon>
        <taxon>Anguilla</taxon>
    </lineage>
</organism>
<proteinExistence type="predicted"/>
<reference evidence="1" key="2">
    <citation type="journal article" date="2015" name="Fish Shellfish Immunol.">
        <title>Early steps in the European eel (Anguilla anguilla)-Vibrio vulnificus interaction in the gills: Role of the RtxA13 toxin.</title>
        <authorList>
            <person name="Callol A."/>
            <person name="Pajuelo D."/>
            <person name="Ebbesson L."/>
            <person name="Teles M."/>
            <person name="MacKenzie S."/>
            <person name="Amaro C."/>
        </authorList>
    </citation>
    <scope>NUCLEOTIDE SEQUENCE</scope>
</reference>
<protein>
    <submittedName>
        <fullName evidence="1">Uncharacterized protein</fullName>
    </submittedName>
</protein>
<dbReference type="EMBL" id="GBXM01096559">
    <property type="protein sequence ID" value="JAH12018.1"/>
    <property type="molecule type" value="Transcribed_RNA"/>
</dbReference>